<name>A0A0D0CJE7_9AGAR</name>
<evidence type="ECO:0000256" key="1">
    <source>
        <dbReference type="SAM" id="MobiDB-lite"/>
    </source>
</evidence>
<protein>
    <submittedName>
        <fullName evidence="2">Uncharacterized protein</fullName>
    </submittedName>
</protein>
<dbReference type="AlphaFoldDB" id="A0A0D0CJE7"/>
<dbReference type="HOGENOM" id="CLU_1360547_0_0_1"/>
<accession>A0A0D0CJE7</accession>
<keyword evidence="3" id="KW-1185">Reference proteome</keyword>
<proteinExistence type="predicted"/>
<organism evidence="2 3">
    <name type="scientific">Collybiopsis luxurians FD-317 M1</name>
    <dbReference type="NCBI Taxonomy" id="944289"/>
    <lineage>
        <taxon>Eukaryota</taxon>
        <taxon>Fungi</taxon>
        <taxon>Dikarya</taxon>
        <taxon>Basidiomycota</taxon>
        <taxon>Agaricomycotina</taxon>
        <taxon>Agaricomycetes</taxon>
        <taxon>Agaricomycetidae</taxon>
        <taxon>Agaricales</taxon>
        <taxon>Marasmiineae</taxon>
        <taxon>Omphalotaceae</taxon>
        <taxon>Collybiopsis</taxon>
        <taxon>Collybiopsis luxurians</taxon>
    </lineage>
</organism>
<feature type="compositionally biased region" description="Low complexity" evidence="1">
    <location>
        <begin position="124"/>
        <end position="151"/>
    </location>
</feature>
<dbReference type="EMBL" id="KN834809">
    <property type="protein sequence ID" value="KIK55118.1"/>
    <property type="molecule type" value="Genomic_DNA"/>
</dbReference>
<reference evidence="2 3" key="1">
    <citation type="submission" date="2014-04" db="EMBL/GenBank/DDBJ databases">
        <title>Evolutionary Origins and Diversification of the Mycorrhizal Mutualists.</title>
        <authorList>
            <consortium name="DOE Joint Genome Institute"/>
            <consortium name="Mycorrhizal Genomics Consortium"/>
            <person name="Kohler A."/>
            <person name="Kuo A."/>
            <person name="Nagy L.G."/>
            <person name="Floudas D."/>
            <person name="Copeland A."/>
            <person name="Barry K.W."/>
            <person name="Cichocki N."/>
            <person name="Veneault-Fourrey C."/>
            <person name="LaButti K."/>
            <person name="Lindquist E.A."/>
            <person name="Lipzen A."/>
            <person name="Lundell T."/>
            <person name="Morin E."/>
            <person name="Murat C."/>
            <person name="Riley R."/>
            <person name="Ohm R."/>
            <person name="Sun H."/>
            <person name="Tunlid A."/>
            <person name="Henrissat B."/>
            <person name="Grigoriev I.V."/>
            <person name="Hibbett D.S."/>
            <person name="Martin F."/>
        </authorList>
    </citation>
    <scope>NUCLEOTIDE SEQUENCE [LARGE SCALE GENOMIC DNA]</scope>
    <source>
        <strain evidence="2 3">FD-317 M1</strain>
    </source>
</reference>
<evidence type="ECO:0000313" key="3">
    <source>
        <dbReference type="Proteomes" id="UP000053593"/>
    </source>
</evidence>
<feature type="compositionally biased region" description="Acidic residues" evidence="1">
    <location>
        <begin position="102"/>
        <end position="116"/>
    </location>
</feature>
<evidence type="ECO:0000313" key="2">
    <source>
        <dbReference type="EMBL" id="KIK55118.1"/>
    </source>
</evidence>
<gene>
    <name evidence="2" type="ORF">GYMLUDRAFT_62722</name>
</gene>
<dbReference type="Proteomes" id="UP000053593">
    <property type="component" value="Unassembled WGS sequence"/>
</dbReference>
<sequence length="201" mass="22148">MGQDYVEDFGAVKVQTCGTAACSGPEEEQLIVHHWPGAETFHLMVEFAEWLYSCRLPAKMQETIHKLVEFKEISPGHDNDGDILDDLLLKLGELRNYEDPIEITDDSTDAGDEEDIQGPVPNLSHSSVQASSSGTQTSSSSTQSSSSSTTHSSVANVYPRWVIDQIVTACTIVGEAALDVRMRDPEVLERMRQLRTVLPPE</sequence>
<feature type="region of interest" description="Disordered" evidence="1">
    <location>
        <begin position="102"/>
        <end position="151"/>
    </location>
</feature>